<reference evidence="1" key="1">
    <citation type="submission" date="2018-02" db="EMBL/GenBank/DDBJ databases">
        <authorList>
            <person name="Cohen D.B."/>
            <person name="Kent A.D."/>
        </authorList>
    </citation>
    <scope>NUCLEOTIDE SEQUENCE</scope>
</reference>
<dbReference type="EMBL" id="OIVN01000602">
    <property type="protein sequence ID" value="SPC82833.1"/>
    <property type="molecule type" value="Genomic_DNA"/>
</dbReference>
<name>A0A2N9F6P4_FAGSY</name>
<gene>
    <name evidence="1" type="ORF">FSB_LOCUS10715</name>
</gene>
<organism evidence="1">
    <name type="scientific">Fagus sylvatica</name>
    <name type="common">Beechnut</name>
    <dbReference type="NCBI Taxonomy" id="28930"/>
    <lineage>
        <taxon>Eukaryota</taxon>
        <taxon>Viridiplantae</taxon>
        <taxon>Streptophyta</taxon>
        <taxon>Embryophyta</taxon>
        <taxon>Tracheophyta</taxon>
        <taxon>Spermatophyta</taxon>
        <taxon>Magnoliopsida</taxon>
        <taxon>eudicotyledons</taxon>
        <taxon>Gunneridae</taxon>
        <taxon>Pentapetalae</taxon>
        <taxon>rosids</taxon>
        <taxon>fabids</taxon>
        <taxon>Fagales</taxon>
        <taxon>Fagaceae</taxon>
        <taxon>Fagus</taxon>
    </lineage>
</organism>
<evidence type="ECO:0000313" key="1">
    <source>
        <dbReference type="EMBL" id="SPC82833.1"/>
    </source>
</evidence>
<accession>A0A2N9F6P4</accession>
<sequence>MTASKWTKLPSPASQPLSLPCRALTSLVPRCALTPLP</sequence>
<dbReference type="AlphaFoldDB" id="A0A2N9F6P4"/>
<proteinExistence type="predicted"/>
<protein>
    <submittedName>
        <fullName evidence="1">Uncharacterized protein</fullName>
    </submittedName>
</protein>